<evidence type="ECO:0000256" key="3">
    <source>
        <dbReference type="ARBA" id="ARBA00022857"/>
    </source>
</evidence>
<feature type="binding site" evidence="5">
    <location>
        <position position="132"/>
    </location>
    <ligand>
        <name>FAD</name>
        <dbReference type="ChEBI" id="CHEBI:57692"/>
    </ligand>
</feature>
<evidence type="ECO:0000259" key="6">
    <source>
        <dbReference type="Pfam" id="PF07992"/>
    </source>
</evidence>
<dbReference type="Gene3D" id="3.50.50.60">
    <property type="entry name" value="FAD/NAD(P)-binding domain"/>
    <property type="match status" value="2"/>
</dbReference>
<evidence type="ECO:0000256" key="1">
    <source>
        <dbReference type="ARBA" id="ARBA00022630"/>
    </source>
</evidence>
<comment type="caution">
    <text evidence="5">Lacks conserved residue(s) required for the propagation of feature annotation.</text>
</comment>
<name>A0A437RH59_9BURK</name>
<dbReference type="PANTHER" id="PTHR48105">
    <property type="entry name" value="THIOREDOXIN REDUCTASE 1-RELATED-RELATED"/>
    <property type="match status" value="1"/>
</dbReference>
<dbReference type="InterPro" id="IPR050097">
    <property type="entry name" value="Ferredoxin-NADP_redctase_2"/>
</dbReference>
<organism evidence="7 8">
    <name type="scientific">Rubrivivax rivuli</name>
    <dbReference type="NCBI Taxonomy" id="1862385"/>
    <lineage>
        <taxon>Bacteria</taxon>
        <taxon>Pseudomonadati</taxon>
        <taxon>Pseudomonadota</taxon>
        <taxon>Betaproteobacteria</taxon>
        <taxon>Burkholderiales</taxon>
        <taxon>Sphaerotilaceae</taxon>
        <taxon>Rubrivivax</taxon>
    </lineage>
</organism>
<comment type="caution">
    <text evidence="7">The sequence shown here is derived from an EMBL/GenBank/DDBJ whole genome shotgun (WGS) entry which is preliminary data.</text>
</comment>
<evidence type="ECO:0000256" key="2">
    <source>
        <dbReference type="ARBA" id="ARBA00022827"/>
    </source>
</evidence>
<evidence type="ECO:0000313" key="8">
    <source>
        <dbReference type="Proteomes" id="UP000285575"/>
    </source>
</evidence>
<protein>
    <recommendedName>
        <fullName evidence="5">Ferredoxin--NADP reductase</fullName>
        <shortName evidence="5">FNR</shortName>
        <shortName evidence="5">Fd-NADP(+) reductase</shortName>
        <ecNumber evidence="5">1.18.1.2</ecNumber>
    </recommendedName>
</protein>
<evidence type="ECO:0000313" key="7">
    <source>
        <dbReference type="EMBL" id="RVU46045.1"/>
    </source>
</evidence>
<dbReference type="GO" id="GO:0050660">
    <property type="term" value="F:flavin adenine dinucleotide binding"/>
    <property type="evidence" value="ECO:0007669"/>
    <property type="project" value="UniProtKB-UniRule"/>
</dbReference>
<dbReference type="RefSeq" id="WP_128228414.1">
    <property type="nucleotide sequence ID" value="NZ_SACR01000003.1"/>
</dbReference>
<keyword evidence="8" id="KW-1185">Reference proteome</keyword>
<evidence type="ECO:0000256" key="5">
    <source>
        <dbReference type="HAMAP-Rule" id="MF_01685"/>
    </source>
</evidence>
<feature type="binding site" evidence="5">
    <location>
        <position position="343"/>
    </location>
    <ligand>
        <name>FAD</name>
        <dbReference type="ChEBI" id="CHEBI:57692"/>
    </ligand>
</feature>
<dbReference type="Pfam" id="PF07992">
    <property type="entry name" value="Pyr_redox_2"/>
    <property type="match status" value="1"/>
</dbReference>
<gene>
    <name evidence="7" type="ORF">EOE66_09225</name>
</gene>
<feature type="binding site" evidence="5">
    <location>
        <position position="53"/>
    </location>
    <ligand>
        <name>FAD</name>
        <dbReference type="ChEBI" id="CHEBI:57692"/>
    </ligand>
</feature>
<feature type="binding site" evidence="5">
    <location>
        <position position="302"/>
    </location>
    <ligand>
        <name>FAD</name>
        <dbReference type="ChEBI" id="CHEBI:57692"/>
    </ligand>
</feature>
<dbReference type="EC" id="1.18.1.2" evidence="5"/>
<feature type="binding site" evidence="5">
    <location>
        <position position="93"/>
    </location>
    <ligand>
        <name>FAD</name>
        <dbReference type="ChEBI" id="CHEBI:57692"/>
    </ligand>
</feature>
<evidence type="ECO:0000256" key="4">
    <source>
        <dbReference type="ARBA" id="ARBA00023002"/>
    </source>
</evidence>
<comment type="catalytic activity">
    <reaction evidence="5">
        <text>2 reduced [2Fe-2S]-[ferredoxin] + NADP(+) + H(+) = 2 oxidized [2Fe-2S]-[ferredoxin] + NADPH</text>
        <dbReference type="Rhea" id="RHEA:20125"/>
        <dbReference type="Rhea" id="RHEA-COMP:10000"/>
        <dbReference type="Rhea" id="RHEA-COMP:10001"/>
        <dbReference type="ChEBI" id="CHEBI:15378"/>
        <dbReference type="ChEBI" id="CHEBI:33737"/>
        <dbReference type="ChEBI" id="CHEBI:33738"/>
        <dbReference type="ChEBI" id="CHEBI:57783"/>
        <dbReference type="ChEBI" id="CHEBI:58349"/>
        <dbReference type="EC" id="1.18.1.2"/>
    </reaction>
</comment>
<reference evidence="7 8" key="1">
    <citation type="submission" date="2019-01" db="EMBL/GenBank/DDBJ databases">
        <authorList>
            <person name="Chen W.-M."/>
        </authorList>
    </citation>
    <scope>NUCLEOTIDE SEQUENCE [LARGE SCALE GENOMIC DNA]</scope>
    <source>
        <strain evidence="7 8">KYPY4</strain>
    </source>
</reference>
<dbReference type="InterPro" id="IPR022890">
    <property type="entry name" value="Fd--NADP_Rdtase_type_2"/>
</dbReference>
<keyword evidence="3 5" id="KW-0521">NADP</keyword>
<feature type="binding site" evidence="5">
    <location>
        <position position="40"/>
    </location>
    <ligand>
        <name>FAD</name>
        <dbReference type="ChEBI" id="CHEBI:57692"/>
    </ligand>
</feature>
<dbReference type="SUPFAM" id="SSF51905">
    <property type="entry name" value="FAD/NAD(P)-binding domain"/>
    <property type="match status" value="1"/>
</dbReference>
<dbReference type="HAMAP" id="MF_01685">
    <property type="entry name" value="FENR2"/>
    <property type="match status" value="1"/>
</dbReference>
<comment type="similarity">
    <text evidence="5">Belongs to the ferredoxin--NADP reductase type 2 family.</text>
</comment>
<accession>A0A437RH59</accession>
<dbReference type="GO" id="GO:0050661">
    <property type="term" value="F:NADP binding"/>
    <property type="evidence" value="ECO:0007669"/>
    <property type="project" value="UniProtKB-UniRule"/>
</dbReference>
<proteinExistence type="inferred from homology"/>
<keyword evidence="1 5" id="KW-0285">Flavoprotein</keyword>
<comment type="cofactor">
    <cofactor evidence="5">
        <name>FAD</name>
        <dbReference type="ChEBI" id="CHEBI:57692"/>
    </cofactor>
    <text evidence="5">Binds 1 FAD per subunit.</text>
</comment>
<dbReference type="InterPro" id="IPR023753">
    <property type="entry name" value="FAD/NAD-binding_dom"/>
</dbReference>
<dbReference type="GO" id="GO:0004324">
    <property type="term" value="F:ferredoxin-NADP+ reductase activity"/>
    <property type="evidence" value="ECO:0007669"/>
    <property type="project" value="UniProtKB-UniRule"/>
</dbReference>
<feature type="binding site" evidence="5">
    <location>
        <position position="48"/>
    </location>
    <ligand>
        <name>FAD</name>
        <dbReference type="ChEBI" id="CHEBI:57692"/>
    </ligand>
</feature>
<dbReference type="Proteomes" id="UP000285575">
    <property type="component" value="Unassembled WGS sequence"/>
</dbReference>
<feature type="domain" description="FAD/NAD(P)-binding" evidence="6">
    <location>
        <begin position="12"/>
        <end position="307"/>
    </location>
</feature>
<dbReference type="EMBL" id="SACR01000003">
    <property type="protein sequence ID" value="RVU46045.1"/>
    <property type="molecule type" value="Genomic_DNA"/>
</dbReference>
<comment type="subunit">
    <text evidence="5">Homodimer.</text>
</comment>
<dbReference type="InterPro" id="IPR036188">
    <property type="entry name" value="FAD/NAD-bd_sf"/>
</dbReference>
<dbReference type="OrthoDB" id="9806179at2"/>
<keyword evidence="4 5" id="KW-0560">Oxidoreductase</keyword>
<dbReference type="PRINTS" id="PR00368">
    <property type="entry name" value="FADPNR"/>
</dbReference>
<sequence length="364" mass="38473">MNPDSGTPLRTDALVIGAGPVGLFQVFQLGLLGLHAEVVDSLPGPGGQCTELYPDKPIYDIPALPLCTGRELAERLLQQAAPFQPRFHTGQQVTQLEAVVQPDGTPAYSVHTDAGLHFSARTVFIAAGVGSFQPRHLTLEGAAAFEGRGLHYRRPDATAWAGRDVLVMGDDDAALEAAIACAAAGPQRAGSVTLMHRREAFRAAPETVAQMRALCEQGAMRFVAGQPVGLEGDAEGRLSAVQVALPDGSTTALPARLMLVLLGLSPKLGPIADWGLALERKQLRVDTEKFETALPGVYAVGDINTYPGKRKLIVSGFHEATLAAYAAAARLSPEGRVLLQYTTTSPLLQQRLGVLPDKPAPAET</sequence>
<dbReference type="AlphaFoldDB" id="A0A437RH59"/>
<dbReference type="PRINTS" id="PR00469">
    <property type="entry name" value="PNDRDTASEII"/>
</dbReference>
<keyword evidence="2 5" id="KW-0274">FAD</keyword>